<accession>A0A926V9Z9</accession>
<keyword evidence="2" id="KW-1185">Reference proteome</keyword>
<organism evidence="1 2">
    <name type="scientific">Aerosakkonema funiforme FACHB-1375</name>
    <dbReference type="NCBI Taxonomy" id="2949571"/>
    <lineage>
        <taxon>Bacteria</taxon>
        <taxon>Bacillati</taxon>
        <taxon>Cyanobacteriota</taxon>
        <taxon>Cyanophyceae</taxon>
        <taxon>Oscillatoriophycideae</taxon>
        <taxon>Aerosakkonematales</taxon>
        <taxon>Aerosakkonemataceae</taxon>
        <taxon>Aerosakkonema</taxon>
    </lineage>
</organism>
<proteinExistence type="predicted"/>
<gene>
    <name evidence="1" type="ORF">H6G03_01750</name>
</gene>
<name>A0A926V9Z9_9CYAN</name>
<reference evidence="1" key="2">
    <citation type="submission" date="2020-08" db="EMBL/GenBank/DDBJ databases">
        <authorList>
            <person name="Chen M."/>
            <person name="Teng W."/>
            <person name="Zhao L."/>
            <person name="Hu C."/>
            <person name="Zhou Y."/>
            <person name="Han B."/>
            <person name="Song L."/>
            <person name="Shu W."/>
        </authorList>
    </citation>
    <scope>NUCLEOTIDE SEQUENCE</scope>
    <source>
        <strain evidence="1">FACHB-1375</strain>
    </source>
</reference>
<comment type="caution">
    <text evidence="1">The sequence shown here is derived from an EMBL/GenBank/DDBJ whole genome shotgun (WGS) entry which is preliminary data.</text>
</comment>
<sequence length="70" mass="8464">MQRLCILELLKKYLNVEAEDRLRKLLATKYDLEDLDAFINLQQATMIGRVRQESREKLQQLSKENYEEYN</sequence>
<evidence type="ECO:0000313" key="1">
    <source>
        <dbReference type="EMBL" id="MBD2179845.1"/>
    </source>
</evidence>
<dbReference type="AlphaFoldDB" id="A0A926V9Z9"/>
<evidence type="ECO:0000313" key="2">
    <source>
        <dbReference type="Proteomes" id="UP000641646"/>
    </source>
</evidence>
<dbReference type="EMBL" id="JACJPW010000003">
    <property type="protein sequence ID" value="MBD2179845.1"/>
    <property type="molecule type" value="Genomic_DNA"/>
</dbReference>
<reference evidence="1" key="1">
    <citation type="journal article" date="2015" name="ISME J.">
        <title>Draft Genome Sequence of Streptomyces incarnatus NRRL8089, which Produces the Nucleoside Antibiotic Sinefungin.</title>
        <authorList>
            <person name="Oshima K."/>
            <person name="Hattori M."/>
            <person name="Shimizu H."/>
            <person name="Fukuda K."/>
            <person name="Nemoto M."/>
            <person name="Inagaki K."/>
            <person name="Tamura T."/>
        </authorList>
    </citation>
    <scope>NUCLEOTIDE SEQUENCE</scope>
    <source>
        <strain evidence="1">FACHB-1375</strain>
    </source>
</reference>
<protein>
    <submittedName>
        <fullName evidence="1">Uncharacterized protein</fullName>
    </submittedName>
</protein>
<dbReference type="Proteomes" id="UP000641646">
    <property type="component" value="Unassembled WGS sequence"/>
</dbReference>